<dbReference type="InterPro" id="IPR001810">
    <property type="entry name" value="F-box_dom"/>
</dbReference>
<dbReference type="Pfam" id="PF00646">
    <property type="entry name" value="F-box"/>
    <property type="match status" value="1"/>
</dbReference>
<accession>A0A8H6XXW9</accession>
<evidence type="ECO:0000313" key="3">
    <source>
        <dbReference type="Proteomes" id="UP000623467"/>
    </source>
</evidence>
<gene>
    <name evidence="2" type="ORF">MSAN_01687000</name>
</gene>
<evidence type="ECO:0000259" key="1">
    <source>
        <dbReference type="Pfam" id="PF00646"/>
    </source>
</evidence>
<dbReference type="EMBL" id="JACAZH010000015">
    <property type="protein sequence ID" value="KAF7349613.1"/>
    <property type="molecule type" value="Genomic_DNA"/>
</dbReference>
<evidence type="ECO:0000313" key="2">
    <source>
        <dbReference type="EMBL" id="KAF7349613.1"/>
    </source>
</evidence>
<reference evidence="2" key="1">
    <citation type="submission" date="2020-05" db="EMBL/GenBank/DDBJ databases">
        <title>Mycena genomes resolve the evolution of fungal bioluminescence.</title>
        <authorList>
            <person name="Tsai I.J."/>
        </authorList>
    </citation>
    <scope>NUCLEOTIDE SEQUENCE</scope>
    <source>
        <strain evidence="2">160909Yilan</strain>
    </source>
</reference>
<dbReference type="CDD" id="cd09917">
    <property type="entry name" value="F-box_SF"/>
    <property type="match status" value="1"/>
</dbReference>
<protein>
    <recommendedName>
        <fullName evidence="1">F-box domain-containing protein</fullName>
    </recommendedName>
</protein>
<dbReference type="OrthoDB" id="3032326at2759"/>
<organism evidence="2 3">
    <name type="scientific">Mycena sanguinolenta</name>
    <dbReference type="NCBI Taxonomy" id="230812"/>
    <lineage>
        <taxon>Eukaryota</taxon>
        <taxon>Fungi</taxon>
        <taxon>Dikarya</taxon>
        <taxon>Basidiomycota</taxon>
        <taxon>Agaricomycotina</taxon>
        <taxon>Agaricomycetes</taxon>
        <taxon>Agaricomycetidae</taxon>
        <taxon>Agaricales</taxon>
        <taxon>Marasmiineae</taxon>
        <taxon>Mycenaceae</taxon>
        <taxon>Mycena</taxon>
    </lineage>
</organism>
<dbReference type="Proteomes" id="UP000623467">
    <property type="component" value="Unassembled WGS sequence"/>
</dbReference>
<keyword evidence="3" id="KW-1185">Reference proteome</keyword>
<feature type="domain" description="F-box" evidence="1">
    <location>
        <begin position="6"/>
        <end position="39"/>
    </location>
</feature>
<comment type="caution">
    <text evidence="2">The sequence shown here is derived from an EMBL/GenBank/DDBJ whole genome shotgun (WGS) entry which is preliminary data.</text>
</comment>
<proteinExistence type="predicted"/>
<name>A0A8H6XXW9_9AGAR</name>
<dbReference type="AlphaFoldDB" id="A0A8H6XXW9"/>
<sequence>MRPQDRVPNELWLEIFGYLPPAAHRSLSSTHRTLYDIARPLGFAEFTLYLYPYEFQPPQTQLDYSLERLNFWGSPKIAPHIGIANLCALPALTHVDFAGVMVVSGERIDPAGLTLRVASFKTRYDYHLNDIWISLLARDTLRELDFDNPVFFARSEILPFPNVQMLTINDLPLNVNDTVTILNKFPNLREFTSDYRTVLRNLTPAQAASIFPVLQKYSGAYENLHIFVQRATLSHITLDAGFDFQRLATELQGITTLPNITSFTAQFTTSARNTFSKTEINTLFTLLPGLTELDLKLIPDPERDGSFTPEPTSFLKMLVSNDLLPSTLQSLSLEWDLFQYDTDSTEANDPIAPDPADVPELATLRAGLMAKCPALTYIFLNGFHFLFLWWKTSSSVWEATAHNIDDAEVLRGQKNERKYGTGPTYIC</sequence>